<dbReference type="EMBL" id="JARIHO010000017">
    <property type="protein sequence ID" value="KAJ7348707.1"/>
    <property type="molecule type" value="Genomic_DNA"/>
</dbReference>
<protein>
    <submittedName>
        <fullName evidence="1">Uncharacterized protein</fullName>
    </submittedName>
</protein>
<accession>A0AAD7A3C8</accession>
<organism evidence="1 2">
    <name type="scientific">Mycena albidolilacea</name>
    <dbReference type="NCBI Taxonomy" id="1033008"/>
    <lineage>
        <taxon>Eukaryota</taxon>
        <taxon>Fungi</taxon>
        <taxon>Dikarya</taxon>
        <taxon>Basidiomycota</taxon>
        <taxon>Agaricomycotina</taxon>
        <taxon>Agaricomycetes</taxon>
        <taxon>Agaricomycetidae</taxon>
        <taxon>Agaricales</taxon>
        <taxon>Marasmiineae</taxon>
        <taxon>Mycenaceae</taxon>
        <taxon>Mycena</taxon>
    </lineage>
</organism>
<keyword evidence="2" id="KW-1185">Reference proteome</keyword>
<dbReference type="AlphaFoldDB" id="A0AAD7A3C8"/>
<evidence type="ECO:0000313" key="2">
    <source>
        <dbReference type="Proteomes" id="UP001218218"/>
    </source>
</evidence>
<sequence length="311" mass="34306">MHRDHLHCPLPAPAFCSSTTPNAMRSGTTEPLPACLMRSVLMTSPPMLYHVHTHLTSTHHRYAAQLTILCALLPNMRHHSRAWGLLHPFSHDIRCFPRHPCTTTIAGTAPLFFPPTPVPLAQRLSWVLRIPCVCSTYRRPLSFPSHSSPPGTPRLSLAGFCSHLSPAVHDHRRAQRPPRPFLLVGVPLVTSTLAATSSAPSHSKPISATQQKHDAWPQHLQHRLPVTCVAFVVSPHAATFLGRRVDHMRQSLPIPSALFSASPMLRPFSPLQAPSIACTAPPISISKKRDEYVTLRSPNNRGNLVDKSPFT</sequence>
<name>A0AAD7A3C8_9AGAR</name>
<dbReference type="Proteomes" id="UP001218218">
    <property type="component" value="Unassembled WGS sequence"/>
</dbReference>
<reference evidence="1" key="1">
    <citation type="submission" date="2023-03" db="EMBL/GenBank/DDBJ databases">
        <title>Massive genome expansion in bonnet fungi (Mycena s.s.) driven by repeated elements and novel gene families across ecological guilds.</title>
        <authorList>
            <consortium name="Lawrence Berkeley National Laboratory"/>
            <person name="Harder C.B."/>
            <person name="Miyauchi S."/>
            <person name="Viragh M."/>
            <person name="Kuo A."/>
            <person name="Thoen E."/>
            <person name="Andreopoulos B."/>
            <person name="Lu D."/>
            <person name="Skrede I."/>
            <person name="Drula E."/>
            <person name="Henrissat B."/>
            <person name="Morin E."/>
            <person name="Kohler A."/>
            <person name="Barry K."/>
            <person name="LaButti K."/>
            <person name="Morin E."/>
            <person name="Salamov A."/>
            <person name="Lipzen A."/>
            <person name="Mereny Z."/>
            <person name="Hegedus B."/>
            <person name="Baldrian P."/>
            <person name="Stursova M."/>
            <person name="Weitz H."/>
            <person name="Taylor A."/>
            <person name="Grigoriev I.V."/>
            <person name="Nagy L.G."/>
            <person name="Martin F."/>
            <person name="Kauserud H."/>
        </authorList>
    </citation>
    <scope>NUCLEOTIDE SEQUENCE</scope>
    <source>
        <strain evidence="1">CBHHK002</strain>
    </source>
</reference>
<evidence type="ECO:0000313" key="1">
    <source>
        <dbReference type="EMBL" id="KAJ7348707.1"/>
    </source>
</evidence>
<proteinExistence type="predicted"/>
<comment type="caution">
    <text evidence="1">The sequence shown here is derived from an EMBL/GenBank/DDBJ whole genome shotgun (WGS) entry which is preliminary data.</text>
</comment>
<gene>
    <name evidence="1" type="ORF">DFH08DRAFT_1000708</name>
</gene>